<feature type="region of interest" description="Disordered" evidence="2">
    <location>
        <begin position="197"/>
        <end position="229"/>
    </location>
</feature>
<evidence type="ECO:0000256" key="1">
    <source>
        <dbReference type="PROSITE-ProRule" id="PRU00042"/>
    </source>
</evidence>
<evidence type="ECO:0000313" key="5">
    <source>
        <dbReference type="Proteomes" id="UP000184073"/>
    </source>
</evidence>
<dbReference type="GO" id="GO:0008270">
    <property type="term" value="F:zinc ion binding"/>
    <property type="evidence" value="ECO:0007669"/>
    <property type="project" value="UniProtKB-KW"/>
</dbReference>
<protein>
    <recommendedName>
        <fullName evidence="3">C2H2-type domain-containing protein</fullName>
    </recommendedName>
</protein>
<feature type="compositionally biased region" description="Basic residues" evidence="2">
    <location>
        <begin position="147"/>
        <end position="159"/>
    </location>
</feature>
<proteinExistence type="predicted"/>
<dbReference type="EMBL" id="KV878125">
    <property type="protein sequence ID" value="OJI96288.1"/>
    <property type="molecule type" value="Genomic_DNA"/>
</dbReference>
<dbReference type="RefSeq" id="XP_040662051.1">
    <property type="nucleotide sequence ID" value="XM_040816483.1"/>
</dbReference>
<accession>A0A1L9P460</accession>
<keyword evidence="5" id="KW-1185">Reference proteome</keyword>
<evidence type="ECO:0000256" key="2">
    <source>
        <dbReference type="SAM" id="MobiDB-lite"/>
    </source>
</evidence>
<dbReference type="OrthoDB" id="654211at2759"/>
<feature type="compositionally biased region" description="Basic and acidic residues" evidence="2">
    <location>
        <begin position="290"/>
        <end position="301"/>
    </location>
</feature>
<dbReference type="STRING" id="1036611.A0A1L9P460"/>
<dbReference type="AlphaFoldDB" id="A0A1L9P460"/>
<dbReference type="Gene3D" id="3.30.160.60">
    <property type="entry name" value="Classic Zinc Finger"/>
    <property type="match status" value="1"/>
</dbReference>
<feature type="compositionally biased region" description="Low complexity" evidence="2">
    <location>
        <begin position="136"/>
        <end position="146"/>
    </location>
</feature>
<evidence type="ECO:0000313" key="4">
    <source>
        <dbReference type="EMBL" id="OJI96288.1"/>
    </source>
</evidence>
<keyword evidence="1" id="KW-0479">Metal-binding</keyword>
<feature type="region of interest" description="Disordered" evidence="2">
    <location>
        <begin position="282"/>
        <end position="301"/>
    </location>
</feature>
<organism evidence="4 5">
    <name type="scientific">Aspergillus versicolor CBS 583.65</name>
    <dbReference type="NCBI Taxonomy" id="1036611"/>
    <lineage>
        <taxon>Eukaryota</taxon>
        <taxon>Fungi</taxon>
        <taxon>Dikarya</taxon>
        <taxon>Ascomycota</taxon>
        <taxon>Pezizomycotina</taxon>
        <taxon>Eurotiomycetes</taxon>
        <taxon>Eurotiomycetidae</taxon>
        <taxon>Eurotiales</taxon>
        <taxon>Aspergillaceae</taxon>
        <taxon>Aspergillus</taxon>
        <taxon>Aspergillus subgen. Nidulantes</taxon>
    </lineage>
</organism>
<gene>
    <name evidence="4" type="ORF">ASPVEDRAFT_78061</name>
</gene>
<dbReference type="VEuPathDB" id="FungiDB:ASPVEDRAFT_78061"/>
<sequence>MLLATSLSDGLHGMPHHCDYNHYDSHRIIKQHSGKAWKMEDNRARRQRYEVPYTTAAMDSSLLLPDDSMLYTSQASFAPMSSQPAVHLPEEYLPYGSQLDGSSYYPAPQAQPYISHQSPYYNIAANQAQPSSQWLHPSHASTSASSPRHHHHHHHHHHATSYQESIPSIASSDLDPDFDVDMDMDLDLDLDPQTTTARGDLLLSSPSPNPPSRTPSTNSSNSKDLTLYGTPSSTHPGAWRCAYPNCTSPSLFRRGCDLRKHYNRHRKHLFCRHDGCPQSNPQVPGAGFSSKKDRDRHEAKHNPGIMCEWAGEGCTRVFSRVDNMKDHVRRIHLRVN</sequence>
<dbReference type="GeneID" id="63731994"/>
<dbReference type="InterPro" id="IPR013087">
    <property type="entry name" value="Znf_C2H2_type"/>
</dbReference>
<dbReference type="SMART" id="SM00355">
    <property type="entry name" value="ZnF_C2H2"/>
    <property type="match status" value="3"/>
</dbReference>
<evidence type="ECO:0000259" key="3">
    <source>
        <dbReference type="PROSITE" id="PS50157"/>
    </source>
</evidence>
<feature type="domain" description="C2H2-type" evidence="3">
    <location>
        <begin position="305"/>
        <end position="336"/>
    </location>
</feature>
<dbReference type="PROSITE" id="PS50157">
    <property type="entry name" value="ZINC_FINGER_C2H2_2"/>
    <property type="match status" value="1"/>
</dbReference>
<reference evidence="5" key="1">
    <citation type="journal article" date="2017" name="Genome Biol.">
        <title>Comparative genomics reveals high biological diversity and specific adaptations in the industrially and medically important fungal genus Aspergillus.</title>
        <authorList>
            <person name="de Vries R.P."/>
            <person name="Riley R."/>
            <person name="Wiebenga A."/>
            <person name="Aguilar-Osorio G."/>
            <person name="Amillis S."/>
            <person name="Uchima C.A."/>
            <person name="Anderluh G."/>
            <person name="Asadollahi M."/>
            <person name="Askin M."/>
            <person name="Barry K."/>
            <person name="Battaglia E."/>
            <person name="Bayram O."/>
            <person name="Benocci T."/>
            <person name="Braus-Stromeyer S.A."/>
            <person name="Caldana C."/>
            <person name="Canovas D."/>
            <person name="Cerqueira G.C."/>
            <person name="Chen F."/>
            <person name="Chen W."/>
            <person name="Choi C."/>
            <person name="Clum A."/>
            <person name="Dos Santos R.A."/>
            <person name="Damasio A.R."/>
            <person name="Diallinas G."/>
            <person name="Emri T."/>
            <person name="Fekete E."/>
            <person name="Flipphi M."/>
            <person name="Freyberg S."/>
            <person name="Gallo A."/>
            <person name="Gournas C."/>
            <person name="Habgood R."/>
            <person name="Hainaut M."/>
            <person name="Harispe M.L."/>
            <person name="Henrissat B."/>
            <person name="Hilden K.S."/>
            <person name="Hope R."/>
            <person name="Hossain A."/>
            <person name="Karabika E."/>
            <person name="Karaffa L."/>
            <person name="Karanyi Z."/>
            <person name="Krasevec N."/>
            <person name="Kuo A."/>
            <person name="Kusch H."/>
            <person name="LaButti K."/>
            <person name="Lagendijk E.L."/>
            <person name="Lapidus A."/>
            <person name="Levasseur A."/>
            <person name="Lindquist E."/>
            <person name="Lipzen A."/>
            <person name="Logrieco A.F."/>
            <person name="MacCabe A."/>
            <person name="Maekelae M.R."/>
            <person name="Malavazi I."/>
            <person name="Melin P."/>
            <person name="Meyer V."/>
            <person name="Mielnichuk N."/>
            <person name="Miskei M."/>
            <person name="Molnar A.P."/>
            <person name="Mule G."/>
            <person name="Ngan C.Y."/>
            <person name="Orejas M."/>
            <person name="Orosz E."/>
            <person name="Ouedraogo J.P."/>
            <person name="Overkamp K.M."/>
            <person name="Park H.-S."/>
            <person name="Perrone G."/>
            <person name="Piumi F."/>
            <person name="Punt P.J."/>
            <person name="Ram A.F."/>
            <person name="Ramon A."/>
            <person name="Rauscher S."/>
            <person name="Record E."/>
            <person name="Riano-Pachon D.M."/>
            <person name="Robert V."/>
            <person name="Roehrig J."/>
            <person name="Ruller R."/>
            <person name="Salamov A."/>
            <person name="Salih N.S."/>
            <person name="Samson R.A."/>
            <person name="Sandor E."/>
            <person name="Sanguinetti M."/>
            <person name="Schuetze T."/>
            <person name="Sepcic K."/>
            <person name="Shelest E."/>
            <person name="Sherlock G."/>
            <person name="Sophianopoulou V."/>
            <person name="Squina F.M."/>
            <person name="Sun H."/>
            <person name="Susca A."/>
            <person name="Todd R.B."/>
            <person name="Tsang A."/>
            <person name="Unkles S.E."/>
            <person name="van de Wiele N."/>
            <person name="van Rossen-Uffink D."/>
            <person name="Oliveira J.V."/>
            <person name="Vesth T.C."/>
            <person name="Visser J."/>
            <person name="Yu J.-H."/>
            <person name="Zhou M."/>
            <person name="Andersen M.R."/>
            <person name="Archer D.B."/>
            <person name="Baker S.E."/>
            <person name="Benoit I."/>
            <person name="Brakhage A.A."/>
            <person name="Braus G.H."/>
            <person name="Fischer R."/>
            <person name="Frisvad J.C."/>
            <person name="Goldman G.H."/>
            <person name="Houbraken J."/>
            <person name="Oakley B."/>
            <person name="Pocsi I."/>
            <person name="Scazzocchio C."/>
            <person name="Seiboth B."/>
            <person name="vanKuyk P.A."/>
            <person name="Wortman J."/>
            <person name="Dyer P.S."/>
            <person name="Grigoriev I.V."/>
        </authorList>
    </citation>
    <scope>NUCLEOTIDE SEQUENCE [LARGE SCALE GENOMIC DNA]</scope>
    <source>
        <strain evidence="5">CBS 583.65</strain>
    </source>
</reference>
<dbReference type="Proteomes" id="UP000184073">
    <property type="component" value="Unassembled WGS sequence"/>
</dbReference>
<keyword evidence="1" id="KW-0862">Zinc</keyword>
<feature type="region of interest" description="Disordered" evidence="2">
    <location>
        <begin position="131"/>
        <end position="164"/>
    </location>
</feature>
<name>A0A1L9P460_ASPVE</name>
<keyword evidence="1" id="KW-0863">Zinc-finger</keyword>